<proteinExistence type="predicted"/>
<dbReference type="PANTHER" id="PTHR37941:SF1">
    <property type="entry name" value="FUMARASE E-RELATED"/>
    <property type="match status" value="1"/>
</dbReference>
<sequence length="176" mass="20053">MKELNNESDIIEALNSAPTVRGFFNIAVNLLTQSIDALVQRIFRKDDFAVQTVVEPLLNESGPLGEILDRSKLLFAIGILPEMVYHDIEDIIQLQTKLNQEIDEHTFTDHYIINSLQNMTLSERIALPSLNSSGHYPDELEEEFNELQIQRQQQVIKSGLSLVIIEICEVLNSNYL</sequence>
<dbReference type="RefSeq" id="WP_109319103.1">
    <property type="nucleotide sequence ID" value="NZ_QFWT01000003.1"/>
</dbReference>
<dbReference type="GO" id="GO:0045892">
    <property type="term" value="P:negative regulation of DNA-templated transcription"/>
    <property type="evidence" value="ECO:0007669"/>
    <property type="project" value="TreeGrafter"/>
</dbReference>
<dbReference type="PANTHER" id="PTHR37941">
    <property type="entry name" value="FUMARASE E-RELATED"/>
    <property type="match status" value="1"/>
</dbReference>
<dbReference type="OrthoDB" id="7060391at2"/>
<name>A0A2U3BAN0_9VIBR</name>
<dbReference type="InterPro" id="IPR007761">
    <property type="entry name" value="MtlR-like"/>
</dbReference>
<dbReference type="Gene3D" id="1.20.120.330">
    <property type="entry name" value="Nucleotidyltransferases domain 2"/>
    <property type="match status" value="1"/>
</dbReference>
<dbReference type="NCBIfam" id="NF008234">
    <property type="entry name" value="PRK11001.1"/>
    <property type="match status" value="1"/>
</dbReference>
<accession>A0A2U3BAN0</accession>
<dbReference type="AlphaFoldDB" id="A0A2U3BAN0"/>
<dbReference type="EMBL" id="QFWT01000003">
    <property type="protein sequence ID" value="PWI33851.1"/>
    <property type="molecule type" value="Genomic_DNA"/>
</dbReference>
<gene>
    <name evidence="1" type="ORF">DI392_06525</name>
</gene>
<organism evidence="1 2">
    <name type="scientific">Vibrio albus</name>
    <dbReference type="NCBI Taxonomy" id="2200953"/>
    <lineage>
        <taxon>Bacteria</taxon>
        <taxon>Pseudomonadati</taxon>
        <taxon>Pseudomonadota</taxon>
        <taxon>Gammaproteobacteria</taxon>
        <taxon>Vibrionales</taxon>
        <taxon>Vibrionaceae</taxon>
        <taxon>Vibrio</taxon>
    </lineage>
</organism>
<evidence type="ECO:0000313" key="1">
    <source>
        <dbReference type="EMBL" id="PWI33851.1"/>
    </source>
</evidence>
<protein>
    <submittedName>
        <fullName evidence="1">MltR family transcriptional regulator</fullName>
    </submittedName>
</protein>
<dbReference type="SUPFAM" id="SSF158668">
    <property type="entry name" value="MtlR-like"/>
    <property type="match status" value="1"/>
</dbReference>
<reference evidence="1 2" key="1">
    <citation type="submission" date="2018-05" db="EMBL/GenBank/DDBJ databases">
        <title>Vibrio limimaris sp. nov., isolated from marine sediment.</title>
        <authorList>
            <person name="Li C.-M."/>
        </authorList>
    </citation>
    <scope>NUCLEOTIDE SEQUENCE [LARGE SCALE GENOMIC DNA]</scope>
    <source>
        <strain evidence="1 2">E4404</strain>
    </source>
</reference>
<dbReference type="InterPro" id="IPR038026">
    <property type="entry name" value="MtlR-like_sf"/>
</dbReference>
<comment type="caution">
    <text evidence="1">The sequence shown here is derived from an EMBL/GenBank/DDBJ whole genome shotgun (WGS) entry which is preliminary data.</text>
</comment>
<dbReference type="Proteomes" id="UP000245362">
    <property type="component" value="Unassembled WGS sequence"/>
</dbReference>
<keyword evidence="2" id="KW-1185">Reference proteome</keyword>
<dbReference type="Pfam" id="PF05068">
    <property type="entry name" value="MtlR"/>
    <property type="match status" value="1"/>
</dbReference>
<evidence type="ECO:0000313" key="2">
    <source>
        <dbReference type="Proteomes" id="UP000245362"/>
    </source>
</evidence>